<dbReference type="InterPro" id="IPR000182">
    <property type="entry name" value="GNAT_dom"/>
</dbReference>
<dbReference type="PROSITE" id="PS51186">
    <property type="entry name" value="GNAT"/>
    <property type="match status" value="1"/>
</dbReference>
<keyword evidence="2" id="KW-0012">Acyltransferase</keyword>
<dbReference type="Gene3D" id="3.40.630.30">
    <property type="match status" value="1"/>
</dbReference>
<dbReference type="Proteomes" id="UP000234341">
    <property type="component" value="Unassembled WGS sequence"/>
</dbReference>
<accession>A0A2N5CHN9</accession>
<sequence length="149" mass="16615">MSATTAGQILIRHLETAAEVADAFPLMHQLRPHLADAAELVTRWRRQTGDGYHLAGLWDDGSLVALAGYRFADNLIVGHHMYVDDLVTDANARSGGYGRQLMDWLKAETEAAGCTQLVLDTPLTNVLGHRFYYRNGLLARALRFYFPID</sequence>
<dbReference type="GO" id="GO:0016747">
    <property type="term" value="F:acyltransferase activity, transferring groups other than amino-acyl groups"/>
    <property type="evidence" value="ECO:0007669"/>
    <property type="project" value="InterPro"/>
</dbReference>
<dbReference type="InterPro" id="IPR050832">
    <property type="entry name" value="Bact_Acetyltransf"/>
</dbReference>
<comment type="caution">
    <text evidence="4">The sequence shown here is derived from an EMBL/GenBank/DDBJ whole genome shotgun (WGS) entry which is preliminary data.</text>
</comment>
<dbReference type="PANTHER" id="PTHR43877">
    <property type="entry name" value="AMINOALKYLPHOSPHONATE N-ACETYLTRANSFERASE-RELATED-RELATED"/>
    <property type="match status" value="1"/>
</dbReference>
<protein>
    <submittedName>
        <fullName evidence="4">GNAT family N-acetyltransferase</fullName>
    </submittedName>
</protein>
<dbReference type="SUPFAM" id="SSF55729">
    <property type="entry name" value="Acyl-CoA N-acyltransferases (Nat)"/>
    <property type="match status" value="1"/>
</dbReference>
<evidence type="ECO:0000313" key="4">
    <source>
        <dbReference type="EMBL" id="PLQ01766.1"/>
    </source>
</evidence>
<evidence type="ECO:0000256" key="1">
    <source>
        <dbReference type="ARBA" id="ARBA00022679"/>
    </source>
</evidence>
<dbReference type="RefSeq" id="WP_101679575.1">
    <property type="nucleotide sequence ID" value="NZ_PJRP01000001.1"/>
</dbReference>
<organism evidence="4 5">
    <name type="scientific">Cupriavidus pauculus</name>
    <dbReference type="NCBI Taxonomy" id="82633"/>
    <lineage>
        <taxon>Bacteria</taxon>
        <taxon>Pseudomonadati</taxon>
        <taxon>Pseudomonadota</taxon>
        <taxon>Betaproteobacteria</taxon>
        <taxon>Burkholderiales</taxon>
        <taxon>Burkholderiaceae</taxon>
        <taxon>Cupriavidus</taxon>
    </lineage>
</organism>
<keyword evidence="1 4" id="KW-0808">Transferase</keyword>
<dbReference type="InterPro" id="IPR016181">
    <property type="entry name" value="Acyl_CoA_acyltransferase"/>
</dbReference>
<dbReference type="AlphaFoldDB" id="A0A2N5CHN9"/>
<name>A0A2N5CHN9_9BURK</name>
<dbReference type="Pfam" id="PF00583">
    <property type="entry name" value="Acetyltransf_1"/>
    <property type="match status" value="1"/>
</dbReference>
<gene>
    <name evidence="4" type="ORF">CYJ10_00165</name>
</gene>
<dbReference type="CDD" id="cd04301">
    <property type="entry name" value="NAT_SF"/>
    <property type="match status" value="1"/>
</dbReference>
<feature type="domain" description="N-acetyltransferase" evidence="3">
    <location>
        <begin position="9"/>
        <end position="149"/>
    </location>
</feature>
<evidence type="ECO:0000259" key="3">
    <source>
        <dbReference type="PROSITE" id="PS51186"/>
    </source>
</evidence>
<dbReference type="OrthoDB" id="9805924at2"/>
<evidence type="ECO:0000256" key="2">
    <source>
        <dbReference type="ARBA" id="ARBA00023315"/>
    </source>
</evidence>
<reference evidence="4 5" key="1">
    <citation type="submission" date="2017-12" db="EMBL/GenBank/DDBJ databases">
        <title>Genome sequence of the active heterotrophic nitrifier-denitrifier, Cupriavidus pauculus UM1.</title>
        <authorList>
            <person name="Putonti C."/>
            <person name="Castignetti D."/>
        </authorList>
    </citation>
    <scope>NUCLEOTIDE SEQUENCE [LARGE SCALE GENOMIC DNA]</scope>
    <source>
        <strain evidence="4 5">UM1</strain>
    </source>
</reference>
<evidence type="ECO:0000313" key="5">
    <source>
        <dbReference type="Proteomes" id="UP000234341"/>
    </source>
</evidence>
<proteinExistence type="predicted"/>
<dbReference type="EMBL" id="PJRP01000001">
    <property type="protein sequence ID" value="PLQ01766.1"/>
    <property type="molecule type" value="Genomic_DNA"/>
</dbReference>